<protein>
    <submittedName>
        <fullName evidence="2">Uncharacterized protein</fullName>
    </submittedName>
</protein>
<organism evidence="2 3">
    <name type="scientific">Colletotrichum kahawae</name>
    <name type="common">Coffee berry disease fungus</name>
    <dbReference type="NCBI Taxonomy" id="34407"/>
    <lineage>
        <taxon>Eukaryota</taxon>
        <taxon>Fungi</taxon>
        <taxon>Dikarya</taxon>
        <taxon>Ascomycota</taxon>
        <taxon>Pezizomycotina</taxon>
        <taxon>Sordariomycetes</taxon>
        <taxon>Hypocreomycetidae</taxon>
        <taxon>Glomerellales</taxon>
        <taxon>Glomerellaceae</taxon>
        <taxon>Colletotrichum</taxon>
        <taxon>Colletotrichum gloeosporioides species complex</taxon>
    </lineage>
</organism>
<dbReference type="Proteomes" id="UP001281614">
    <property type="component" value="Unassembled WGS sequence"/>
</dbReference>
<sequence>MHPLVNGRRRRTLLPVSQPPTPRPVSANVSFSAISHETTLQHWFPASQPHAGLKVKTGHLHHCQTVSVYSNNVRSSGQLFHPAQPGNSEMDDDCCCSGLLILMDWSSTRILGIASRRTTSHRSRGISIMFPPASAALGCDYRRQCSPDWLWLVLLRLFPSTPMSSPFSSAWWAASIFKQTALIDASKPRGPAAAIVTAGSSNTTHSTCILCQSAYVGGRQSRHSGQGKDTAFNKHGGSEMRLIETRETGWRWK</sequence>
<evidence type="ECO:0000313" key="2">
    <source>
        <dbReference type="EMBL" id="KAK2732217.1"/>
    </source>
</evidence>
<dbReference type="AlphaFoldDB" id="A0AAD9Y284"/>
<keyword evidence="3" id="KW-1185">Reference proteome</keyword>
<name>A0AAD9Y284_COLKA</name>
<comment type="caution">
    <text evidence="2">The sequence shown here is derived from an EMBL/GenBank/DDBJ whole genome shotgun (WGS) entry which is preliminary data.</text>
</comment>
<proteinExistence type="predicted"/>
<accession>A0AAD9Y284</accession>
<evidence type="ECO:0000256" key="1">
    <source>
        <dbReference type="SAM" id="MobiDB-lite"/>
    </source>
</evidence>
<gene>
    <name evidence="2" type="ORF">CKAH01_02163</name>
</gene>
<feature type="region of interest" description="Disordered" evidence="1">
    <location>
        <begin position="1"/>
        <end position="25"/>
    </location>
</feature>
<evidence type="ECO:0000313" key="3">
    <source>
        <dbReference type="Proteomes" id="UP001281614"/>
    </source>
</evidence>
<reference evidence="2" key="1">
    <citation type="submission" date="2023-02" db="EMBL/GenBank/DDBJ databases">
        <title>Colletotrichum kahawae CIFC_Que2 genome sequencing and assembly.</title>
        <authorList>
            <person name="Baroncelli R."/>
        </authorList>
    </citation>
    <scope>NUCLEOTIDE SEQUENCE</scope>
    <source>
        <strain evidence="2">CIFC_Que2</strain>
    </source>
</reference>
<dbReference type="EMBL" id="VYYT01000554">
    <property type="protein sequence ID" value="KAK2732217.1"/>
    <property type="molecule type" value="Genomic_DNA"/>
</dbReference>